<dbReference type="PROSITE" id="PS51892">
    <property type="entry name" value="SUBTILASE"/>
    <property type="match status" value="1"/>
</dbReference>
<dbReference type="CDD" id="cd00063">
    <property type="entry name" value="FN3"/>
    <property type="match status" value="1"/>
</dbReference>
<comment type="similarity">
    <text evidence="1 5 6">Belongs to the peptidase S8 family.</text>
</comment>
<evidence type="ECO:0000256" key="2">
    <source>
        <dbReference type="ARBA" id="ARBA00022670"/>
    </source>
</evidence>
<dbReference type="PANTHER" id="PTHR43806:SF11">
    <property type="entry name" value="CEREVISIN-RELATED"/>
    <property type="match status" value="1"/>
</dbReference>
<dbReference type="InterPro" id="IPR034193">
    <property type="entry name" value="PCSK9_ProteinaseK-like"/>
</dbReference>
<dbReference type="PRINTS" id="PR00723">
    <property type="entry name" value="SUBTILISIN"/>
</dbReference>
<dbReference type="PROSITE" id="PS50853">
    <property type="entry name" value="FN3"/>
    <property type="match status" value="1"/>
</dbReference>
<feature type="region of interest" description="Disordered" evidence="7">
    <location>
        <begin position="400"/>
        <end position="423"/>
    </location>
</feature>
<keyword evidence="4 5" id="KW-0720">Serine protease</keyword>
<accession>A0ABV6RXD9</accession>
<dbReference type="Proteomes" id="UP001589896">
    <property type="component" value="Unassembled WGS sequence"/>
</dbReference>
<keyword evidence="2 5" id="KW-0645">Protease</keyword>
<dbReference type="PANTHER" id="PTHR43806">
    <property type="entry name" value="PEPTIDASE S8"/>
    <property type="match status" value="1"/>
</dbReference>
<dbReference type="Pfam" id="PF00082">
    <property type="entry name" value="Peptidase_S8"/>
    <property type="match status" value="1"/>
</dbReference>
<evidence type="ECO:0000256" key="3">
    <source>
        <dbReference type="ARBA" id="ARBA00022801"/>
    </source>
</evidence>
<dbReference type="Gene3D" id="3.30.70.80">
    <property type="entry name" value="Peptidase S8 propeptide/proteinase inhibitor I9"/>
    <property type="match status" value="1"/>
</dbReference>
<feature type="active site" description="Charge relay system" evidence="5">
    <location>
        <position position="156"/>
    </location>
</feature>
<dbReference type="InterPro" id="IPR023828">
    <property type="entry name" value="Peptidase_S8_Ser-AS"/>
</dbReference>
<evidence type="ECO:0000256" key="1">
    <source>
        <dbReference type="ARBA" id="ARBA00011073"/>
    </source>
</evidence>
<dbReference type="InterPro" id="IPR037045">
    <property type="entry name" value="S8pro/Inhibitor_I9_sf"/>
</dbReference>
<dbReference type="EMBL" id="JBHLTG010000008">
    <property type="protein sequence ID" value="MFC0681645.1"/>
    <property type="molecule type" value="Genomic_DNA"/>
</dbReference>
<dbReference type="InterPro" id="IPR023827">
    <property type="entry name" value="Peptidase_S8_Asp-AS"/>
</dbReference>
<keyword evidence="11" id="KW-1185">Reference proteome</keyword>
<dbReference type="SMART" id="SM00060">
    <property type="entry name" value="FN3"/>
    <property type="match status" value="1"/>
</dbReference>
<organism evidence="10 11">
    <name type="scientific">Lysobacter korlensis</name>
    <dbReference type="NCBI Taxonomy" id="553636"/>
    <lineage>
        <taxon>Bacteria</taxon>
        <taxon>Pseudomonadati</taxon>
        <taxon>Pseudomonadota</taxon>
        <taxon>Gammaproteobacteria</taxon>
        <taxon>Lysobacterales</taxon>
        <taxon>Lysobacteraceae</taxon>
        <taxon>Lysobacter</taxon>
    </lineage>
</organism>
<dbReference type="InterPro" id="IPR000209">
    <property type="entry name" value="Peptidase_S8/S53_dom"/>
</dbReference>
<reference evidence="10 11" key="1">
    <citation type="submission" date="2024-09" db="EMBL/GenBank/DDBJ databases">
        <authorList>
            <person name="Sun Q."/>
            <person name="Mori K."/>
        </authorList>
    </citation>
    <scope>NUCLEOTIDE SEQUENCE [LARGE SCALE GENOMIC DNA]</scope>
    <source>
        <strain evidence="10 11">KCTC 23076</strain>
    </source>
</reference>
<comment type="caution">
    <text evidence="10">The sequence shown here is derived from an EMBL/GenBank/DDBJ whole genome shotgun (WGS) entry which is preliminary data.</text>
</comment>
<evidence type="ECO:0000256" key="6">
    <source>
        <dbReference type="RuleBase" id="RU003355"/>
    </source>
</evidence>
<dbReference type="InterPro" id="IPR050131">
    <property type="entry name" value="Peptidase_S8_subtilisin-like"/>
</dbReference>
<dbReference type="PROSITE" id="PS00136">
    <property type="entry name" value="SUBTILASE_ASP"/>
    <property type="match status" value="1"/>
</dbReference>
<dbReference type="InterPro" id="IPR013783">
    <property type="entry name" value="Ig-like_fold"/>
</dbReference>
<dbReference type="PROSITE" id="PS00137">
    <property type="entry name" value="SUBTILASE_HIS"/>
    <property type="match status" value="1"/>
</dbReference>
<proteinExistence type="inferred from homology"/>
<keyword evidence="8" id="KW-1133">Transmembrane helix</keyword>
<protein>
    <submittedName>
        <fullName evidence="10">S8 family serine peptidase</fullName>
    </submittedName>
</protein>
<dbReference type="InterPro" id="IPR036852">
    <property type="entry name" value="Peptidase_S8/S53_dom_sf"/>
</dbReference>
<feature type="active site" description="Charge relay system" evidence="5">
    <location>
        <position position="189"/>
    </location>
</feature>
<evidence type="ECO:0000256" key="5">
    <source>
        <dbReference type="PROSITE-ProRule" id="PRU01240"/>
    </source>
</evidence>
<dbReference type="InterPro" id="IPR036116">
    <property type="entry name" value="FN3_sf"/>
</dbReference>
<keyword evidence="8" id="KW-0472">Membrane</keyword>
<name>A0ABV6RXD9_9GAMM</name>
<dbReference type="Gene3D" id="2.60.40.2700">
    <property type="match status" value="3"/>
</dbReference>
<dbReference type="CDD" id="cd04077">
    <property type="entry name" value="Peptidases_S8_PCSK9_ProteinaseK_like"/>
    <property type="match status" value="1"/>
</dbReference>
<keyword evidence="8" id="KW-0812">Transmembrane</keyword>
<gene>
    <name evidence="10" type="ORF">ACFFGH_27765</name>
</gene>
<evidence type="ECO:0000313" key="11">
    <source>
        <dbReference type="Proteomes" id="UP001589896"/>
    </source>
</evidence>
<evidence type="ECO:0000256" key="7">
    <source>
        <dbReference type="SAM" id="MobiDB-lite"/>
    </source>
</evidence>
<evidence type="ECO:0000313" key="10">
    <source>
        <dbReference type="EMBL" id="MFC0681645.1"/>
    </source>
</evidence>
<evidence type="ECO:0000259" key="9">
    <source>
        <dbReference type="PROSITE" id="PS50853"/>
    </source>
</evidence>
<evidence type="ECO:0000256" key="4">
    <source>
        <dbReference type="ARBA" id="ARBA00022825"/>
    </source>
</evidence>
<dbReference type="Gene3D" id="3.40.50.200">
    <property type="entry name" value="Peptidase S8/S53 domain"/>
    <property type="match status" value="1"/>
</dbReference>
<dbReference type="Gene3D" id="2.60.40.10">
    <property type="entry name" value="Immunoglobulins"/>
    <property type="match status" value="1"/>
</dbReference>
<dbReference type="InterPro" id="IPR022398">
    <property type="entry name" value="Peptidase_S8_His-AS"/>
</dbReference>
<feature type="transmembrane region" description="Helical" evidence="8">
    <location>
        <begin position="21"/>
        <end position="40"/>
    </location>
</feature>
<keyword evidence="3 5" id="KW-0378">Hydrolase</keyword>
<evidence type="ECO:0000256" key="8">
    <source>
        <dbReference type="SAM" id="Phobius"/>
    </source>
</evidence>
<dbReference type="PROSITE" id="PS00138">
    <property type="entry name" value="SUBTILASE_SER"/>
    <property type="match status" value="1"/>
</dbReference>
<feature type="domain" description="Fibronectin type-III" evidence="9">
    <location>
        <begin position="426"/>
        <end position="518"/>
    </location>
</feature>
<dbReference type="InterPro" id="IPR015500">
    <property type="entry name" value="Peptidase_S8_subtilisin-rel"/>
</dbReference>
<feature type="active site" description="Charge relay system" evidence="5">
    <location>
        <position position="348"/>
    </location>
</feature>
<dbReference type="SUPFAM" id="SSF52743">
    <property type="entry name" value="Subtilisin-like"/>
    <property type="match status" value="1"/>
</dbReference>
<dbReference type="InterPro" id="IPR003961">
    <property type="entry name" value="FN3_dom"/>
</dbReference>
<sequence>MTTSRRAPYEGTRAGKRAHRWGIATIGGVLAAAMTIPALVPVQAAAAAEAEEYLVSVAGDAEDFRRTVTSVGGVVEDVFGRLDVLAVTMPPAAAASLDRRPDVEVEPNVTFHALDTRVNPPSYGLDRVDQRRLPLSGSYSYPSTARGAGVHVYILDSGIRADHAEFGGRVAGGFGAVADGRGTSDCNGHGTHVAGTVAGSTVGIAPAATLIPVRILDCSGRTSSGWEFMDGMDWILAHHRPGKPAVLNMSIGAQASSMIDSVVADAVADGIVVVAAAGNSSTSACYSSPARAASAITVAATGITDARASYSNYGSCVDIFAPGGDNGAGIRSAYSTSSTALASLMGTSMATPHVAGVAARYLSAYPAATPAQVTSALLGTATTGAVASAGSGSPNRLLYADPAGFPGSTGAPSDGSADTQLTAPAAPTGVTAAATGNDDEALVSWTAPSSTGGAAITDYVVTISPKLATGASSRSAGTATSLVFPGIDGGPHTFTVTASNGSAVSAPSVKSNAITLSPGTLTSPVPVVKGTAAAGHLLAAAPGTWGPAPVALTFQWLRDGVAIPAATSSTYRVSRADAGRLIAVTVTGAKAGYTTTSTTSPARAIAHLLTGTPTPAISGSNRVGHTVTASPGEWGPAPVTLRYQWNRSGKPIPGATWSTYRLTSADAGRTVTVTVRGSKSGYSSASKTSAGKYVTKVLTKKPTPTITGSARVGSTLRADAGTWGPSPVTLRYQWNRSGKPIAGATSKSYRLTAGDAGKRITVKVTGVKSGYGSVSKISASLSVPTGWR</sequence>
<dbReference type="SUPFAM" id="SSF49265">
    <property type="entry name" value="Fibronectin type III"/>
    <property type="match status" value="1"/>
</dbReference>
<dbReference type="RefSeq" id="WP_386674638.1">
    <property type="nucleotide sequence ID" value="NZ_JBHLTG010000008.1"/>
</dbReference>